<name>A0A1N6Z100_9RHOO</name>
<dbReference type="RefSeq" id="WP_088179625.1">
    <property type="nucleotide sequence ID" value="NZ_FTMD01000011.1"/>
</dbReference>
<keyword evidence="3" id="KW-1185">Reference proteome</keyword>
<dbReference type="AlphaFoldDB" id="A0A1N6Z100"/>
<evidence type="ECO:0000313" key="3">
    <source>
        <dbReference type="Proteomes" id="UP000186819"/>
    </source>
</evidence>
<organism evidence="2 3">
    <name type="scientific">Aromatoleum tolulyticum</name>
    <dbReference type="NCBI Taxonomy" id="34027"/>
    <lineage>
        <taxon>Bacteria</taxon>
        <taxon>Pseudomonadati</taxon>
        <taxon>Pseudomonadota</taxon>
        <taxon>Betaproteobacteria</taxon>
        <taxon>Rhodocyclales</taxon>
        <taxon>Rhodocyclaceae</taxon>
        <taxon>Aromatoleum</taxon>
    </lineage>
</organism>
<accession>A0A1N6Z100</accession>
<proteinExistence type="predicted"/>
<evidence type="ECO:0000256" key="1">
    <source>
        <dbReference type="SAM" id="SignalP"/>
    </source>
</evidence>
<reference evidence="3" key="1">
    <citation type="submission" date="2017-01" db="EMBL/GenBank/DDBJ databases">
        <authorList>
            <person name="Varghese N."/>
            <person name="Submissions S."/>
        </authorList>
    </citation>
    <scope>NUCLEOTIDE SEQUENCE [LARGE SCALE GENOMIC DNA]</scope>
    <source>
        <strain evidence="3">ATCC 51758</strain>
    </source>
</reference>
<dbReference type="Proteomes" id="UP000186819">
    <property type="component" value="Unassembled WGS sequence"/>
</dbReference>
<gene>
    <name evidence="2" type="ORF">SAMN05421829_11142</name>
</gene>
<dbReference type="EMBL" id="FTMD01000011">
    <property type="protein sequence ID" value="SIR20470.1"/>
    <property type="molecule type" value="Genomic_DNA"/>
</dbReference>
<keyword evidence="1" id="KW-0732">Signal</keyword>
<feature type="chain" id="PRO_5012433089" description="LysR family transcriptional regulator" evidence="1">
    <location>
        <begin position="31"/>
        <end position="539"/>
    </location>
</feature>
<dbReference type="InterPro" id="IPR010727">
    <property type="entry name" value="DUF1302"/>
</dbReference>
<evidence type="ECO:0008006" key="4">
    <source>
        <dbReference type="Google" id="ProtNLM"/>
    </source>
</evidence>
<dbReference type="STRING" id="34027.SAMN05421829_11142"/>
<dbReference type="Pfam" id="PF06980">
    <property type="entry name" value="DUF1302"/>
    <property type="match status" value="1"/>
</dbReference>
<feature type="signal peptide" evidence="1">
    <location>
        <begin position="1"/>
        <end position="30"/>
    </location>
</feature>
<protein>
    <recommendedName>
        <fullName evidence="4">LysR family transcriptional regulator</fullName>
    </recommendedName>
</protein>
<evidence type="ECO:0000313" key="2">
    <source>
        <dbReference type="EMBL" id="SIR20470.1"/>
    </source>
</evidence>
<sequence length="539" mass="59434">MRSKGVSKIRASVLAVAAALGGFAGSPAWGADAAGNYEVAALQPGDAAVKSWAADDFSFNLSGYARGWVSVNLEDQPELKAIGEKSKGKLSMVRGSLLLDADAKTGAVKWKAIGRVDREYKTDYLKDLERLRETNGTDQGGHANSILDNYNRGEIREFWAEIPLGERVTVKAGKQQLVWGESDFFHAMDLVHGYDLSWRLFFEGENEEWRKPLTLISTKIRVPEADGMLAAYIRPGVDRCQDIGNTYDIQGGRWFFQPYRGFDLTAVTDKDCDHPSGDYRDVTGGVRWSGEAFGLNYSLAWLTTFSADPVANSAFRPYKKAPEGAVFDRIHPQIDVYGMTVSGYSSTLDAVLSAEMAYTKDQPYNIGTGAFLDPVVPGNVGIGLGGVKLKDTLTTMLRIDKDLDLQGIFGTSRPSFSSIQLFDTQVLNFKESDDLVRLFAYGTPLTEHNTILTAFTTLNYRNDTINPGFAIGFDLSHGGGFAIPSLSLTLNDEWLARIEADIFWSGNRSNKVAFSGQRSQLFGYFDNASQLVFRLTRQF</sequence>
<dbReference type="OrthoDB" id="9801336at2"/>